<evidence type="ECO:0008006" key="3">
    <source>
        <dbReference type="Google" id="ProtNLM"/>
    </source>
</evidence>
<name>A0A124E8T5_MYCTH</name>
<organism evidence="1 2">
    <name type="scientific">Mycolicibacterium thermoresistibile</name>
    <name type="common">Mycobacterium thermoresistibile</name>
    <dbReference type="NCBI Taxonomy" id="1797"/>
    <lineage>
        <taxon>Bacteria</taxon>
        <taxon>Bacillati</taxon>
        <taxon>Actinomycetota</taxon>
        <taxon>Actinomycetes</taxon>
        <taxon>Mycobacteriales</taxon>
        <taxon>Mycobacteriaceae</taxon>
        <taxon>Mycolicibacterium</taxon>
    </lineage>
</organism>
<reference evidence="1 2" key="1">
    <citation type="journal article" date="2016" name="Genome Announc.">
        <title>Draft Genome Sequences of Five Rapidly Growing Mycobacterium Species, M. thermoresistibile, M. fortuitum subsp. acetamidolyticum, M. canariasense, M. brisbanense, and M. novocastrense.</title>
        <authorList>
            <person name="Katahira K."/>
            <person name="Ogura Y."/>
            <person name="Gotoh Y."/>
            <person name="Hayashi T."/>
        </authorList>
    </citation>
    <scope>NUCLEOTIDE SEQUENCE [LARGE SCALE GENOMIC DNA]</scope>
    <source>
        <strain evidence="1 2">JCM6362</strain>
    </source>
</reference>
<proteinExistence type="predicted"/>
<dbReference type="OMA" id="EWDIAML"/>
<dbReference type="STRING" id="1797.RMCT_3688"/>
<sequence length="199" mass="22024">MARPSCIDAGIAHIRDEVMPQLSLQSGHVGLSLLVDRRSGRCIATSAWDREEARRDSAGPAERLRHRAAEVFGSPEPKAEDWEIAVLHRDHAAGDGACVRATWIKLVPDQRKRSLEYYRTAVLPSVEELDGFCSASLLIDSAARRAVSSTTFDSHEAMERNREQATALRTARLRELGAELLDVGEFELAIAQLRVPELV</sequence>
<accession>A0A124E8T5</accession>
<dbReference type="EMBL" id="BCTB01000048">
    <property type="protein sequence ID" value="GAT16719.1"/>
    <property type="molecule type" value="Genomic_DNA"/>
</dbReference>
<evidence type="ECO:0000313" key="2">
    <source>
        <dbReference type="Proteomes" id="UP000069654"/>
    </source>
</evidence>
<comment type="caution">
    <text evidence="1">The sequence shown here is derived from an EMBL/GenBank/DDBJ whole genome shotgun (WGS) entry which is preliminary data.</text>
</comment>
<gene>
    <name evidence="1" type="ORF">RMCT_3688</name>
</gene>
<reference evidence="2" key="2">
    <citation type="submission" date="2016-02" db="EMBL/GenBank/DDBJ databases">
        <title>Draft genome sequence of five rapidly growing Mycobacterium species.</title>
        <authorList>
            <person name="Katahira K."/>
            <person name="Gotou Y."/>
            <person name="Iida K."/>
            <person name="Ogura Y."/>
            <person name="Hayashi T."/>
        </authorList>
    </citation>
    <scope>NUCLEOTIDE SEQUENCE [LARGE SCALE GENOMIC DNA]</scope>
    <source>
        <strain evidence="2">JCM6362</strain>
    </source>
</reference>
<evidence type="ECO:0000313" key="1">
    <source>
        <dbReference type="EMBL" id="GAT16719.1"/>
    </source>
</evidence>
<dbReference type="Proteomes" id="UP000069654">
    <property type="component" value="Unassembled WGS sequence"/>
</dbReference>
<protein>
    <recommendedName>
        <fullName evidence="3">ABM domain-containing protein</fullName>
    </recommendedName>
</protein>
<dbReference type="AlphaFoldDB" id="A0A124E8T5"/>